<sequence length="296" mass="32235">MRKAEITPDVVSCLLREQVPDLADLPVTPMDVDGWDNSSFRIGAHLTARLPSDEGYVPAVAKEHRWLPVLASQLPLPIPEPVALGAPGCGFPRPWSVYRWLPGETASAGRVGDLRSFASDVAHFLTCLQAVDTRGGPAAGAHSFGRGGPMSLYDRDVHACLDAPAADVDRDKALGVWRTALSAPFEAEPCWFHGDMAPSNLLVRHGRLAAVIDFGTCGVGDPACDLVLAWTFLDAGSRRTFRQQLGVDAGTWTRGRGWALWKALLTLADPDHDVTIRRYGWRYGAREVIHNITHDD</sequence>
<dbReference type="EMBL" id="CADCUE010000218">
    <property type="protein sequence ID" value="CAA9350974.1"/>
    <property type="molecule type" value="Genomic_DNA"/>
</dbReference>
<dbReference type="AlphaFoldDB" id="A0A6J4M686"/>
<dbReference type="Gene3D" id="3.30.200.20">
    <property type="entry name" value="Phosphorylase Kinase, domain 1"/>
    <property type="match status" value="1"/>
</dbReference>
<keyword evidence="2" id="KW-0808">Transferase</keyword>
<accession>A0A6J4M686</accession>
<dbReference type="PANTHER" id="PTHR21310">
    <property type="entry name" value="AMINOGLYCOSIDE PHOSPHOTRANSFERASE-RELATED-RELATED"/>
    <property type="match status" value="1"/>
</dbReference>
<feature type="domain" description="Aminoglycoside phosphotransferase" evidence="1">
    <location>
        <begin position="33"/>
        <end position="258"/>
    </location>
</feature>
<dbReference type="SUPFAM" id="SSF56112">
    <property type="entry name" value="Protein kinase-like (PK-like)"/>
    <property type="match status" value="1"/>
</dbReference>
<reference evidence="2" key="1">
    <citation type="submission" date="2020-02" db="EMBL/GenBank/DDBJ databases">
        <authorList>
            <person name="Meier V. D."/>
        </authorList>
    </citation>
    <scope>NUCLEOTIDE SEQUENCE</scope>
    <source>
        <strain evidence="2">AVDCRST_MAG16</strain>
    </source>
</reference>
<dbReference type="InterPro" id="IPR011009">
    <property type="entry name" value="Kinase-like_dom_sf"/>
</dbReference>
<dbReference type="PANTHER" id="PTHR21310:SF42">
    <property type="entry name" value="BIFUNCTIONAL AAC_APH"/>
    <property type="match status" value="1"/>
</dbReference>
<dbReference type="InterPro" id="IPR002575">
    <property type="entry name" value="Aminoglycoside_PTrfase"/>
</dbReference>
<gene>
    <name evidence="2" type="ORF">AVDCRST_MAG16-2325</name>
</gene>
<protein>
    <submittedName>
        <fullName evidence="2">Putative phosphotransferase</fullName>
    </submittedName>
</protein>
<dbReference type="Pfam" id="PF01636">
    <property type="entry name" value="APH"/>
    <property type="match status" value="1"/>
</dbReference>
<name>A0A6J4M686_9ACTN</name>
<dbReference type="GO" id="GO:0016740">
    <property type="term" value="F:transferase activity"/>
    <property type="evidence" value="ECO:0007669"/>
    <property type="project" value="UniProtKB-KW"/>
</dbReference>
<evidence type="ECO:0000259" key="1">
    <source>
        <dbReference type="Pfam" id="PF01636"/>
    </source>
</evidence>
<dbReference type="InterPro" id="IPR051678">
    <property type="entry name" value="AGP_Transferase"/>
</dbReference>
<dbReference type="Gene3D" id="3.90.1200.10">
    <property type="match status" value="1"/>
</dbReference>
<evidence type="ECO:0000313" key="2">
    <source>
        <dbReference type="EMBL" id="CAA9350974.1"/>
    </source>
</evidence>
<proteinExistence type="predicted"/>
<organism evidence="2">
    <name type="scientific">uncultured Frankineae bacterium</name>
    <dbReference type="NCBI Taxonomy" id="437475"/>
    <lineage>
        <taxon>Bacteria</taxon>
        <taxon>Bacillati</taxon>
        <taxon>Actinomycetota</taxon>
        <taxon>Actinomycetes</taxon>
        <taxon>Frankiales</taxon>
        <taxon>environmental samples</taxon>
    </lineage>
</organism>
<dbReference type="CDD" id="cd05155">
    <property type="entry name" value="APH_ChoK_like_1"/>
    <property type="match status" value="1"/>
</dbReference>